<keyword evidence="10" id="KW-0406">Ion transport</keyword>
<reference evidence="11" key="1">
    <citation type="submission" date="2022-12" db="EMBL/GenBank/DDBJ databases">
        <title>Reference genome sequencing for broad-spectrum identification of bacterial and archaeal isolates by mass spectrometry.</title>
        <authorList>
            <person name="Sekiguchi Y."/>
            <person name="Tourlousse D.M."/>
        </authorList>
    </citation>
    <scope>NUCLEOTIDE SEQUENCE</scope>
    <source>
        <strain evidence="11">14</strain>
    </source>
</reference>
<feature type="transmembrane region" description="Helical" evidence="10">
    <location>
        <begin position="68"/>
        <end position="86"/>
    </location>
</feature>
<dbReference type="Pfam" id="PF02537">
    <property type="entry name" value="CRCB"/>
    <property type="match status" value="1"/>
</dbReference>
<keyword evidence="2 10" id="KW-1003">Cell membrane</keyword>
<keyword evidence="10" id="KW-0479">Metal-binding</keyword>
<evidence type="ECO:0000313" key="11">
    <source>
        <dbReference type="EMBL" id="GLI27588.1"/>
    </source>
</evidence>
<evidence type="ECO:0000313" key="12">
    <source>
        <dbReference type="Proteomes" id="UP001144396"/>
    </source>
</evidence>
<name>A0A9W6FRY6_9MICO</name>
<dbReference type="GO" id="GO:0005886">
    <property type="term" value="C:plasma membrane"/>
    <property type="evidence" value="ECO:0007669"/>
    <property type="project" value="UniProtKB-SubCell"/>
</dbReference>
<dbReference type="EMBL" id="BSDP01000001">
    <property type="protein sequence ID" value="GLI27588.1"/>
    <property type="molecule type" value="Genomic_DNA"/>
</dbReference>
<accession>A0A9W6FRY6</accession>
<dbReference type="GO" id="GO:0046872">
    <property type="term" value="F:metal ion binding"/>
    <property type="evidence" value="ECO:0007669"/>
    <property type="project" value="UniProtKB-KW"/>
</dbReference>
<dbReference type="AlphaFoldDB" id="A0A9W6FRY6"/>
<proteinExistence type="inferred from homology"/>
<dbReference type="NCBIfam" id="TIGR00494">
    <property type="entry name" value="crcB"/>
    <property type="match status" value="1"/>
</dbReference>
<dbReference type="GO" id="GO:0062054">
    <property type="term" value="F:fluoride channel activity"/>
    <property type="evidence" value="ECO:0007669"/>
    <property type="project" value="UniProtKB-UniRule"/>
</dbReference>
<comment type="caution">
    <text evidence="11">The sequence shown here is derived from an EMBL/GenBank/DDBJ whole genome shotgun (WGS) entry which is preliminary data.</text>
</comment>
<evidence type="ECO:0000256" key="2">
    <source>
        <dbReference type="ARBA" id="ARBA00022475"/>
    </source>
</evidence>
<feature type="binding site" evidence="10">
    <location>
        <position position="79"/>
    </location>
    <ligand>
        <name>Na(+)</name>
        <dbReference type="ChEBI" id="CHEBI:29101"/>
        <note>structural</note>
    </ligand>
</feature>
<evidence type="ECO:0000256" key="10">
    <source>
        <dbReference type="HAMAP-Rule" id="MF_00454"/>
    </source>
</evidence>
<comment type="similarity">
    <text evidence="7 10">Belongs to the fluoride channel Fluc/FEX (TC 1.A.43) family.</text>
</comment>
<feature type="binding site" evidence="10">
    <location>
        <position position="76"/>
    </location>
    <ligand>
        <name>Na(+)</name>
        <dbReference type="ChEBI" id="CHEBI:29101"/>
        <note>structural</note>
    </ligand>
</feature>
<evidence type="ECO:0000256" key="5">
    <source>
        <dbReference type="ARBA" id="ARBA00023136"/>
    </source>
</evidence>
<organism evidence="11 12">
    <name type="scientific">Agromyces rhizosphaerae</name>
    <dbReference type="NCBI Taxonomy" id="88374"/>
    <lineage>
        <taxon>Bacteria</taxon>
        <taxon>Bacillati</taxon>
        <taxon>Actinomycetota</taxon>
        <taxon>Actinomycetes</taxon>
        <taxon>Micrococcales</taxon>
        <taxon>Microbacteriaceae</taxon>
        <taxon>Agromyces</taxon>
    </lineage>
</organism>
<evidence type="ECO:0000256" key="8">
    <source>
        <dbReference type="ARBA" id="ARBA00035585"/>
    </source>
</evidence>
<feature type="transmembrane region" description="Helical" evidence="10">
    <location>
        <begin position="41"/>
        <end position="61"/>
    </location>
</feature>
<keyword evidence="4 10" id="KW-1133">Transmembrane helix</keyword>
<sequence length="125" mass="12603">MSPLLFLGIALAGGVGAACRFVVDGLLRARIVSAYPWATTVVNVTGSLVLGFVVGLAGSGVVSEEVHLVLGAGFLGGYTTFSTASAETVRLLLERRLTAGLASGLGMLVLSVLAAALGVWLGMLV</sequence>
<dbReference type="GO" id="GO:0140114">
    <property type="term" value="P:cellular detoxification of fluoride"/>
    <property type="evidence" value="ECO:0007669"/>
    <property type="project" value="UniProtKB-UniRule"/>
</dbReference>
<keyword evidence="10" id="KW-0915">Sodium</keyword>
<dbReference type="HAMAP" id="MF_00454">
    <property type="entry name" value="FluC"/>
    <property type="match status" value="1"/>
</dbReference>
<protein>
    <recommendedName>
        <fullName evidence="10">Fluoride-specific ion channel FluC</fullName>
    </recommendedName>
</protein>
<evidence type="ECO:0000256" key="6">
    <source>
        <dbReference type="ARBA" id="ARBA00023303"/>
    </source>
</evidence>
<keyword evidence="3 10" id="KW-0812">Transmembrane</keyword>
<comment type="catalytic activity">
    <reaction evidence="8">
        <text>fluoride(in) = fluoride(out)</text>
        <dbReference type="Rhea" id="RHEA:76159"/>
        <dbReference type="ChEBI" id="CHEBI:17051"/>
    </reaction>
    <physiologicalReaction direction="left-to-right" evidence="8">
        <dbReference type="Rhea" id="RHEA:76160"/>
    </physiologicalReaction>
</comment>
<evidence type="ECO:0000256" key="3">
    <source>
        <dbReference type="ARBA" id="ARBA00022692"/>
    </source>
</evidence>
<evidence type="ECO:0000256" key="1">
    <source>
        <dbReference type="ARBA" id="ARBA00004651"/>
    </source>
</evidence>
<keyword evidence="6 10" id="KW-0407">Ion channel</keyword>
<comment type="activity regulation">
    <text evidence="10">Na(+) is not transported, but it plays an essential structural role and its presence is essential for fluoride channel function.</text>
</comment>
<keyword evidence="5 10" id="KW-0472">Membrane</keyword>
<dbReference type="PANTHER" id="PTHR28259:SF1">
    <property type="entry name" value="FLUORIDE EXPORT PROTEIN 1-RELATED"/>
    <property type="match status" value="1"/>
</dbReference>
<evidence type="ECO:0000256" key="7">
    <source>
        <dbReference type="ARBA" id="ARBA00035120"/>
    </source>
</evidence>
<comment type="subcellular location">
    <subcellularLocation>
        <location evidence="1 10">Cell membrane</location>
        <topology evidence="1 10">Multi-pass membrane protein</topology>
    </subcellularLocation>
</comment>
<dbReference type="Proteomes" id="UP001144396">
    <property type="component" value="Unassembled WGS sequence"/>
</dbReference>
<feature type="transmembrane region" description="Helical" evidence="10">
    <location>
        <begin position="98"/>
        <end position="121"/>
    </location>
</feature>
<evidence type="ECO:0000256" key="4">
    <source>
        <dbReference type="ARBA" id="ARBA00022989"/>
    </source>
</evidence>
<evidence type="ECO:0000256" key="9">
    <source>
        <dbReference type="ARBA" id="ARBA00049940"/>
    </source>
</evidence>
<dbReference type="InterPro" id="IPR003691">
    <property type="entry name" value="FluC"/>
</dbReference>
<gene>
    <name evidence="10" type="primary">fluC</name>
    <name evidence="10" type="synonym">crcB</name>
    <name evidence="11" type="ORF">ARHIZOSPH14_18300</name>
</gene>
<keyword evidence="10" id="KW-0813">Transport</keyword>
<comment type="function">
    <text evidence="9 10">Fluoride-specific ion channel. Important for reducing fluoride concentration in the cell, thus reducing its toxicity.</text>
</comment>
<dbReference type="PANTHER" id="PTHR28259">
    <property type="entry name" value="FLUORIDE EXPORT PROTEIN 1-RELATED"/>
    <property type="match status" value="1"/>
</dbReference>
<dbReference type="RefSeq" id="WP_281884252.1">
    <property type="nucleotide sequence ID" value="NZ_BSDP01000001.1"/>
</dbReference>
<keyword evidence="12" id="KW-1185">Reference proteome</keyword>